<name>A0A7H4M9Z4_KLEVA</name>
<comment type="similarity">
    <text evidence="2">Belongs to the membrane fusion protein (MFP) (TC 8.A.1) family.</text>
</comment>
<dbReference type="Gene3D" id="2.40.420.20">
    <property type="match status" value="1"/>
</dbReference>
<evidence type="ECO:0000256" key="1">
    <source>
        <dbReference type="ARBA" id="ARBA00004533"/>
    </source>
</evidence>
<gene>
    <name evidence="5" type="primary">mexA_2</name>
    <name evidence="5" type="ORF">NCTC9177_00922</name>
</gene>
<dbReference type="PANTHER" id="PTHR30158:SF3">
    <property type="entry name" value="MULTIDRUG EFFLUX PUMP SUBUNIT ACRA-RELATED"/>
    <property type="match status" value="1"/>
</dbReference>
<dbReference type="EMBL" id="UGKR01000003">
    <property type="protein sequence ID" value="STS87144.1"/>
    <property type="molecule type" value="Genomic_DNA"/>
</dbReference>
<comment type="subcellular location">
    <subcellularLocation>
        <location evidence="1">Cell inner membrane</location>
    </subcellularLocation>
</comment>
<dbReference type="GO" id="GO:0005886">
    <property type="term" value="C:plasma membrane"/>
    <property type="evidence" value="ECO:0007669"/>
    <property type="project" value="UniProtKB-SubCell"/>
</dbReference>
<organism evidence="5 6">
    <name type="scientific">Klebsiella variicola</name>
    <dbReference type="NCBI Taxonomy" id="244366"/>
    <lineage>
        <taxon>Bacteria</taxon>
        <taxon>Pseudomonadati</taxon>
        <taxon>Pseudomonadota</taxon>
        <taxon>Gammaproteobacteria</taxon>
        <taxon>Enterobacterales</taxon>
        <taxon>Enterobacteriaceae</taxon>
        <taxon>Klebsiella/Raoultella group</taxon>
        <taxon>Klebsiella</taxon>
        <taxon>Klebsiella pneumoniae complex</taxon>
    </lineage>
</organism>
<feature type="domain" description="Multidrug resistance protein MdtA-like C-terminal permuted SH3" evidence="4">
    <location>
        <begin position="55"/>
        <end position="115"/>
    </location>
</feature>
<evidence type="ECO:0000256" key="2">
    <source>
        <dbReference type="ARBA" id="ARBA00009477"/>
    </source>
</evidence>
<dbReference type="InterPro" id="IPR058627">
    <property type="entry name" value="MdtA-like_C"/>
</dbReference>
<evidence type="ECO:0000313" key="5">
    <source>
        <dbReference type="EMBL" id="STS87144.1"/>
    </source>
</evidence>
<dbReference type="Pfam" id="PF25967">
    <property type="entry name" value="RND-MFP_C"/>
    <property type="match status" value="1"/>
</dbReference>
<dbReference type="Pfam" id="PF25944">
    <property type="entry name" value="Beta-barrel_RND"/>
    <property type="match status" value="1"/>
</dbReference>
<feature type="domain" description="Multidrug resistance protein MdtA-like beta-barrel" evidence="3">
    <location>
        <begin position="7"/>
        <end position="51"/>
    </location>
</feature>
<accession>A0A7H4M9Z4</accession>
<dbReference type="AlphaFoldDB" id="A0A7H4M9Z4"/>
<dbReference type="SUPFAM" id="SSF111369">
    <property type="entry name" value="HlyD-like secretion proteins"/>
    <property type="match status" value="1"/>
</dbReference>
<protein>
    <submittedName>
        <fullName evidence="5">RND efflux membrane fusion protein</fullName>
    </submittedName>
</protein>
<evidence type="ECO:0000313" key="6">
    <source>
        <dbReference type="Proteomes" id="UP000254545"/>
    </source>
</evidence>
<dbReference type="InterPro" id="IPR058626">
    <property type="entry name" value="MdtA-like_b-barrel"/>
</dbReference>
<dbReference type="GO" id="GO:0015721">
    <property type="term" value="P:bile acid and bile salt transport"/>
    <property type="evidence" value="ECO:0007669"/>
    <property type="project" value="TreeGrafter"/>
</dbReference>
<dbReference type="GO" id="GO:0055085">
    <property type="term" value="P:transmembrane transport"/>
    <property type="evidence" value="ECO:0007669"/>
    <property type="project" value="InterPro"/>
</dbReference>
<evidence type="ECO:0000259" key="3">
    <source>
        <dbReference type="Pfam" id="PF25944"/>
    </source>
</evidence>
<dbReference type="GO" id="GO:0046677">
    <property type="term" value="P:response to antibiotic"/>
    <property type="evidence" value="ECO:0007669"/>
    <property type="project" value="TreeGrafter"/>
</dbReference>
<dbReference type="FunFam" id="2.40.420.20:FF:000001">
    <property type="entry name" value="Efflux RND transporter periplasmic adaptor subunit"/>
    <property type="match status" value="1"/>
</dbReference>
<sequence>MAVPTRKKGRLALTEVAVDESTGSVTLRAIFPNPQHVLLPGMFVRARIDEGIMNDAILAPQQGITRDAKGDATALVVDAANKVEQRTVETGDTYGDKWLVLSGLKAGDKLIVEGTSKVAPRTDSEGRCRQQ</sequence>
<reference evidence="5 6" key="1">
    <citation type="submission" date="2018-06" db="EMBL/GenBank/DDBJ databases">
        <authorList>
            <consortium name="Pathogen Informatics"/>
            <person name="Doyle S."/>
        </authorList>
    </citation>
    <scope>NUCLEOTIDE SEQUENCE [LARGE SCALE GENOMIC DNA]</scope>
    <source>
        <strain evidence="5 6">NCTC9177</strain>
    </source>
</reference>
<evidence type="ECO:0000259" key="4">
    <source>
        <dbReference type="Pfam" id="PF25967"/>
    </source>
</evidence>
<dbReference type="PANTHER" id="PTHR30158">
    <property type="entry name" value="ACRA/E-RELATED COMPONENT OF DRUG EFFLUX TRANSPORTER"/>
    <property type="match status" value="1"/>
</dbReference>
<dbReference type="Gene3D" id="2.40.30.170">
    <property type="match status" value="1"/>
</dbReference>
<comment type="caution">
    <text evidence="5">The sequence shown here is derived from an EMBL/GenBank/DDBJ whole genome shotgun (WGS) entry which is preliminary data.</text>
</comment>
<dbReference type="Proteomes" id="UP000254545">
    <property type="component" value="Unassembled WGS sequence"/>
</dbReference>
<proteinExistence type="inferred from homology"/>